<dbReference type="Gene3D" id="3.40.50.1110">
    <property type="entry name" value="SGNH hydrolase"/>
    <property type="match status" value="1"/>
</dbReference>
<dbReference type="EMBL" id="BAABBO010000018">
    <property type="protein sequence ID" value="GAA3974277.1"/>
    <property type="molecule type" value="Genomic_DNA"/>
</dbReference>
<evidence type="ECO:0000313" key="2">
    <source>
        <dbReference type="Proteomes" id="UP001501337"/>
    </source>
</evidence>
<dbReference type="RefSeq" id="WP_344808655.1">
    <property type="nucleotide sequence ID" value="NZ_BAABBO010000018.1"/>
</dbReference>
<keyword evidence="2" id="KW-1185">Reference proteome</keyword>
<sequence length="103" mass="11713">MTYPHSSAQLMRWRSSYLRPLVFLLFAWLLQGCDQPPQYSLLPADATFFAELADEEAVLLVPDVFSRILSSESLRSDRIHPNAEGYRELAEGIEEVLKESGLL</sequence>
<reference evidence="2" key="1">
    <citation type="journal article" date="2019" name="Int. J. Syst. Evol. Microbiol.">
        <title>The Global Catalogue of Microorganisms (GCM) 10K type strain sequencing project: providing services to taxonomists for standard genome sequencing and annotation.</title>
        <authorList>
            <consortium name="The Broad Institute Genomics Platform"/>
            <consortium name="The Broad Institute Genome Sequencing Center for Infectious Disease"/>
            <person name="Wu L."/>
            <person name="Ma J."/>
        </authorList>
    </citation>
    <scope>NUCLEOTIDE SEQUENCE [LARGE SCALE GENOMIC DNA]</scope>
    <source>
        <strain evidence="2">JCM 17555</strain>
    </source>
</reference>
<proteinExistence type="predicted"/>
<evidence type="ECO:0000313" key="1">
    <source>
        <dbReference type="EMBL" id="GAA3974277.1"/>
    </source>
</evidence>
<organism evidence="1 2">
    <name type="scientific">Allohahella marinimesophila</name>
    <dbReference type="NCBI Taxonomy" id="1054972"/>
    <lineage>
        <taxon>Bacteria</taxon>
        <taxon>Pseudomonadati</taxon>
        <taxon>Pseudomonadota</taxon>
        <taxon>Gammaproteobacteria</taxon>
        <taxon>Oceanospirillales</taxon>
        <taxon>Hahellaceae</taxon>
        <taxon>Allohahella</taxon>
    </lineage>
</organism>
<protein>
    <submittedName>
        <fullName evidence="1">Uncharacterized protein</fullName>
    </submittedName>
</protein>
<gene>
    <name evidence="1" type="ORF">GCM10022278_34190</name>
</gene>
<dbReference type="Proteomes" id="UP001501337">
    <property type="component" value="Unassembled WGS sequence"/>
</dbReference>
<accession>A0ABP7Q0T2</accession>
<dbReference type="SUPFAM" id="SSF52266">
    <property type="entry name" value="SGNH hydrolase"/>
    <property type="match status" value="1"/>
</dbReference>
<comment type="caution">
    <text evidence="1">The sequence shown here is derived from an EMBL/GenBank/DDBJ whole genome shotgun (WGS) entry which is preliminary data.</text>
</comment>
<name>A0ABP7Q0T2_9GAMM</name>
<dbReference type="InterPro" id="IPR036514">
    <property type="entry name" value="SGNH_hydro_sf"/>
</dbReference>